<gene>
    <name evidence="1" type="ORF">LAZ67_X003149</name>
</gene>
<sequence>MQEEGEPIDEFITSLYSLAESFGYATLHYDMIRDKIVVGVRDKILSEILRLYESSTLEKALKTVRQFEAVRKQQDDFINPYNLKNRILRESSGQILKCAGMFTGKLKCGDVEIEEPIYVTYQMSEPLLNCNACVKLKLLVQLNSLKAAEKKEEADAHMNALLSSLPITNKILAEIFEGHQHDIVVNLIEKYLVQGWPEKKKTAERRIKILVCP</sequence>
<protein>
    <submittedName>
        <fullName evidence="1">Uncharacterized protein</fullName>
    </submittedName>
</protein>
<reference evidence="1 2" key="1">
    <citation type="submission" date="2022-03" db="EMBL/GenBank/DDBJ databases">
        <title>A chromosomal length assembly of Cordylochernes scorpioides.</title>
        <authorList>
            <person name="Zeh D."/>
            <person name="Zeh J."/>
        </authorList>
    </citation>
    <scope>NUCLEOTIDE SEQUENCE [LARGE SCALE GENOMIC DNA]</scope>
    <source>
        <strain evidence="1">IN4F17</strain>
        <tissue evidence="1">Whole Body</tissue>
    </source>
</reference>
<evidence type="ECO:0000313" key="1">
    <source>
        <dbReference type="EMBL" id="UYV84706.1"/>
    </source>
</evidence>
<dbReference type="EMBL" id="CP092886">
    <property type="protein sequence ID" value="UYV84706.1"/>
    <property type="molecule type" value="Genomic_DNA"/>
</dbReference>
<name>A0ABY6LWJ2_9ARAC</name>
<organism evidence="1 2">
    <name type="scientific">Cordylochernes scorpioides</name>
    <dbReference type="NCBI Taxonomy" id="51811"/>
    <lineage>
        <taxon>Eukaryota</taxon>
        <taxon>Metazoa</taxon>
        <taxon>Ecdysozoa</taxon>
        <taxon>Arthropoda</taxon>
        <taxon>Chelicerata</taxon>
        <taxon>Arachnida</taxon>
        <taxon>Pseudoscorpiones</taxon>
        <taxon>Cheliferoidea</taxon>
        <taxon>Chernetidae</taxon>
        <taxon>Cordylochernes</taxon>
    </lineage>
</organism>
<keyword evidence="2" id="KW-1185">Reference proteome</keyword>
<evidence type="ECO:0000313" key="2">
    <source>
        <dbReference type="Proteomes" id="UP001235939"/>
    </source>
</evidence>
<accession>A0ABY6LWJ2</accession>
<dbReference type="Proteomes" id="UP001235939">
    <property type="component" value="Chromosome X"/>
</dbReference>
<proteinExistence type="predicted"/>